<accession>A0ABU2GHC7</accession>
<name>A0ABU2GHC7_9EURY</name>
<proteinExistence type="predicted"/>
<evidence type="ECO:0000313" key="1">
    <source>
        <dbReference type="EMBL" id="MDS0300207.1"/>
    </source>
</evidence>
<dbReference type="EMBL" id="JAMQOP010000003">
    <property type="protein sequence ID" value="MDS0300207.1"/>
    <property type="molecule type" value="Genomic_DNA"/>
</dbReference>
<reference evidence="1 2" key="1">
    <citation type="submission" date="2022-06" db="EMBL/GenBank/DDBJ databases">
        <title>Halogeometricum sp. a new haloarchaeum isolate from saline soil.</title>
        <authorList>
            <person name="Strakova D."/>
            <person name="Galisteo C."/>
            <person name="Sanchez-Porro C."/>
            <person name="Ventosa A."/>
        </authorList>
    </citation>
    <scope>NUCLEOTIDE SEQUENCE [LARGE SCALE GENOMIC DNA]</scope>
    <source>
        <strain evidence="1 2">S1BR25-6</strain>
    </source>
</reference>
<keyword evidence="2" id="KW-1185">Reference proteome</keyword>
<sequence>MSIEAALDRIREAEATAKVPDDDRAQQHEVYEKTFDALEDVTPDDDDEGVAVVTEWIIEQIQTNQKRPGSRAVRQRARKYCQENDYEISDNNWLGA</sequence>
<comment type="caution">
    <text evidence="1">The sequence shown here is derived from an EMBL/GenBank/DDBJ whole genome shotgun (WGS) entry which is preliminary data.</text>
</comment>
<gene>
    <name evidence="1" type="ORF">NDI76_15780</name>
</gene>
<evidence type="ECO:0000313" key="2">
    <source>
        <dbReference type="Proteomes" id="UP001257060"/>
    </source>
</evidence>
<dbReference type="Proteomes" id="UP001257060">
    <property type="component" value="Unassembled WGS sequence"/>
</dbReference>
<organism evidence="1 2">
    <name type="scientific">Halogeometricum salsisoli</name>
    <dbReference type="NCBI Taxonomy" id="2950536"/>
    <lineage>
        <taxon>Archaea</taxon>
        <taxon>Methanobacteriati</taxon>
        <taxon>Methanobacteriota</taxon>
        <taxon>Stenosarchaea group</taxon>
        <taxon>Halobacteria</taxon>
        <taxon>Halobacteriales</taxon>
        <taxon>Haloferacaceae</taxon>
        <taxon>Halogeometricum</taxon>
    </lineage>
</organism>
<dbReference type="RefSeq" id="WP_310925100.1">
    <property type="nucleotide sequence ID" value="NZ_JAMQOP010000003.1"/>
</dbReference>
<protein>
    <submittedName>
        <fullName evidence="1">Uncharacterized protein</fullName>
    </submittedName>
</protein>